<gene>
    <name evidence="4" type="ORF">HF576_03425</name>
</gene>
<proteinExistence type="predicted"/>
<dbReference type="PANTHER" id="PTHR19136:SF81">
    <property type="entry name" value="MOLYBDENUM COFACTOR GUANYLYLTRANSFERASE"/>
    <property type="match status" value="1"/>
</dbReference>
<evidence type="ECO:0000256" key="2">
    <source>
        <dbReference type="SAM" id="MobiDB-lite"/>
    </source>
</evidence>
<dbReference type="InterPro" id="IPR029044">
    <property type="entry name" value="Nucleotide-diphossugar_trans"/>
</dbReference>
<dbReference type="GO" id="GO:0016740">
    <property type="term" value="F:transferase activity"/>
    <property type="evidence" value="ECO:0007669"/>
    <property type="project" value="UniProtKB-KW"/>
</dbReference>
<dbReference type="RefSeq" id="WP_168911355.1">
    <property type="nucleotide sequence ID" value="NZ_JABACI010000001.1"/>
</dbReference>
<sequence length="225" mass="23510">MAGPRVPVVPGGLGAILLAGGRATRVDGATKPLFEIGGRTLLRTAVEAATDAGARPITVAAPVLDDSLDVTWVREDPPFTGPAAGIVAALESWADADPEWTLVLACDLPRADAAVRRLVDDIVLLPADADGVCLGDVSSTPQWLTGVYRTRALRAAASALPDHGRDAAVRALVDDLAITVVTMADDLTRDVDTWEDLEQARSAAPPYSATRDTGQTADRRAEEPS</sequence>
<dbReference type="Proteomes" id="UP001429745">
    <property type="component" value="Unassembled WGS sequence"/>
</dbReference>
<evidence type="ECO:0000313" key="4">
    <source>
        <dbReference type="EMBL" id="NLP82887.1"/>
    </source>
</evidence>
<dbReference type="Gene3D" id="3.90.550.10">
    <property type="entry name" value="Spore Coat Polysaccharide Biosynthesis Protein SpsA, Chain A"/>
    <property type="match status" value="1"/>
</dbReference>
<feature type="region of interest" description="Disordered" evidence="2">
    <location>
        <begin position="197"/>
        <end position="225"/>
    </location>
</feature>
<dbReference type="EMBL" id="JABACI010000001">
    <property type="protein sequence ID" value="NLP82887.1"/>
    <property type="molecule type" value="Genomic_DNA"/>
</dbReference>
<feature type="domain" description="MobA-like NTP transferase" evidence="3">
    <location>
        <begin position="15"/>
        <end position="172"/>
    </location>
</feature>
<comment type="caution">
    <text evidence="4">The sequence shown here is derived from an EMBL/GenBank/DDBJ whole genome shotgun (WGS) entry which is preliminary data.</text>
</comment>
<evidence type="ECO:0000256" key="1">
    <source>
        <dbReference type="ARBA" id="ARBA00022679"/>
    </source>
</evidence>
<keyword evidence="1 4" id="KW-0808">Transferase</keyword>
<reference evidence="4 5" key="1">
    <citation type="submission" date="2020-04" db="EMBL/GenBank/DDBJ databases">
        <title>CFH 90308 Microbacterium sp.</title>
        <authorList>
            <person name="Nie G."/>
            <person name="Ming H."/>
            <person name="Xia T."/>
        </authorList>
    </citation>
    <scope>NUCLEOTIDE SEQUENCE [LARGE SCALE GENOMIC DNA]</scope>
    <source>
        <strain evidence="4 5">CFH 90308</strain>
    </source>
</reference>
<name>A0ABX1K7C5_9MICO</name>
<evidence type="ECO:0000313" key="5">
    <source>
        <dbReference type="Proteomes" id="UP001429745"/>
    </source>
</evidence>
<accession>A0ABX1K7C5</accession>
<protein>
    <submittedName>
        <fullName evidence="4">NTP transferase domain-containing protein</fullName>
    </submittedName>
</protein>
<dbReference type="InterPro" id="IPR025877">
    <property type="entry name" value="MobA-like_NTP_Trfase"/>
</dbReference>
<dbReference type="PANTHER" id="PTHR19136">
    <property type="entry name" value="MOLYBDENUM COFACTOR GUANYLYLTRANSFERASE"/>
    <property type="match status" value="1"/>
</dbReference>
<keyword evidence="5" id="KW-1185">Reference proteome</keyword>
<organism evidence="4 5">
    <name type="scientific">Microbacterium salsuginis</name>
    <dbReference type="NCBI Taxonomy" id="2722803"/>
    <lineage>
        <taxon>Bacteria</taxon>
        <taxon>Bacillati</taxon>
        <taxon>Actinomycetota</taxon>
        <taxon>Actinomycetes</taxon>
        <taxon>Micrococcales</taxon>
        <taxon>Microbacteriaceae</taxon>
        <taxon>Microbacterium</taxon>
    </lineage>
</organism>
<evidence type="ECO:0000259" key="3">
    <source>
        <dbReference type="Pfam" id="PF12804"/>
    </source>
</evidence>
<dbReference type="SUPFAM" id="SSF53448">
    <property type="entry name" value="Nucleotide-diphospho-sugar transferases"/>
    <property type="match status" value="1"/>
</dbReference>
<dbReference type="Pfam" id="PF12804">
    <property type="entry name" value="NTP_transf_3"/>
    <property type="match status" value="1"/>
</dbReference>